<dbReference type="Ensembl" id="ENSCSET00000028872.1">
    <property type="protein sequence ID" value="ENSCSEP00000028490.1"/>
    <property type="gene ID" value="ENSCSEG00000018224.1"/>
</dbReference>
<dbReference type="OMA" id="DDGDCHQ"/>
<dbReference type="OrthoDB" id="5861309at2759"/>
<evidence type="ECO:0000313" key="2">
    <source>
        <dbReference type="Ensembl" id="ENSCSEP00000028490.1"/>
    </source>
</evidence>
<dbReference type="InParanoid" id="A0A3P8WUY3"/>
<dbReference type="Pfam" id="PF14964">
    <property type="entry name" value="INTS15"/>
    <property type="match status" value="1"/>
</dbReference>
<sequence>MRRFFHQDRDDATRQLIFSTLFNVDVKDQQAETRRRSLFGKLVSLSLVLDRTAVSECAATWLQGMDREFHLQLGQVLLDDYVPGLVSVLQNIRRASRRFCCQFITVVAARYDLSSEELTPPLELVHMFVSWIRDDPGLVLLTLRSTPLSSSQPISTLHVTPLEGLMCWCVKAPLVYRSTAGDGENEGNTDLLFSALHLSCLEIIQLLPNILAEKGVLGHVPLIQLGSMAALTSDLSKLLQRAENVASPDCGLSLERLAQGLQLARVCRVLLCCREELRAVCRRLPHNTLLQLVMTGPVMKDSGVDNTDSEAAGLTEGGVDPPLPPAGEEQVVSEGEPSVPGIADL</sequence>
<accession>A0A3P8WUY3</accession>
<dbReference type="Proteomes" id="UP000265120">
    <property type="component" value="Unassembled WGS sequence"/>
</dbReference>
<dbReference type="InterPro" id="IPR027844">
    <property type="entry name" value="INTS15"/>
</dbReference>
<feature type="region of interest" description="Disordered" evidence="1">
    <location>
        <begin position="300"/>
        <end position="345"/>
    </location>
</feature>
<evidence type="ECO:0000313" key="3">
    <source>
        <dbReference type="Proteomes" id="UP000265120"/>
    </source>
</evidence>
<protein>
    <submittedName>
        <fullName evidence="2">Uncharacterized protein</fullName>
    </submittedName>
</protein>
<dbReference type="FunCoup" id="A0A3P8WUY3">
    <property type="interactions" value="1574"/>
</dbReference>
<organism evidence="2 3">
    <name type="scientific">Cynoglossus semilaevis</name>
    <name type="common">Tongue sole</name>
    <dbReference type="NCBI Taxonomy" id="244447"/>
    <lineage>
        <taxon>Eukaryota</taxon>
        <taxon>Metazoa</taxon>
        <taxon>Chordata</taxon>
        <taxon>Craniata</taxon>
        <taxon>Vertebrata</taxon>
        <taxon>Euteleostomi</taxon>
        <taxon>Actinopterygii</taxon>
        <taxon>Neopterygii</taxon>
        <taxon>Teleostei</taxon>
        <taxon>Neoteleostei</taxon>
        <taxon>Acanthomorphata</taxon>
        <taxon>Carangaria</taxon>
        <taxon>Pleuronectiformes</taxon>
        <taxon>Pleuronectoidei</taxon>
        <taxon>Cynoglossidae</taxon>
        <taxon>Cynoglossinae</taxon>
        <taxon>Cynoglossus</taxon>
    </lineage>
</organism>
<dbReference type="AlphaFoldDB" id="A0A3P8WUY3"/>
<dbReference type="PANTHER" id="PTHR14540:SF2">
    <property type="entry name" value="INTEGRATOR COMPLEX SUBUNIT 15"/>
    <property type="match status" value="1"/>
</dbReference>
<dbReference type="STRING" id="244447.ENSCSEP00000028490"/>
<proteinExistence type="predicted"/>
<dbReference type="PANTHER" id="PTHR14540">
    <property type="entry name" value="INTEGRATOR COMPLEX SUBUNIT 15"/>
    <property type="match status" value="1"/>
</dbReference>
<dbReference type="KEGG" id="csem:103398933"/>
<reference evidence="2" key="1">
    <citation type="submission" date="2025-08" db="UniProtKB">
        <authorList>
            <consortium name="Ensembl"/>
        </authorList>
    </citation>
    <scope>IDENTIFICATION</scope>
</reference>
<reference evidence="2" key="2">
    <citation type="submission" date="2025-09" db="UniProtKB">
        <authorList>
            <consortium name="Ensembl"/>
        </authorList>
    </citation>
    <scope>IDENTIFICATION</scope>
</reference>
<dbReference type="GeneTree" id="ENSGT00390000011370"/>
<evidence type="ECO:0000256" key="1">
    <source>
        <dbReference type="SAM" id="MobiDB-lite"/>
    </source>
</evidence>
<dbReference type="RefSeq" id="XP_008335913.1">
    <property type="nucleotide sequence ID" value="XM_008337691.2"/>
</dbReference>
<dbReference type="GeneID" id="103398933"/>
<name>A0A3P8WUY3_CYNSE</name>
<keyword evidence="3" id="KW-1185">Reference proteome</keyword>